<keyword evidence="3" id="KW-1185">Reference proteome</keyword>
<accession>M5RW98</accession>
<dbReference type="Gene3D" id="3.20.20.150">
    <property type="entry name" value="Divalent-metal-dependent TIM barrel enzymes"/>
    <property type="match status" value="1"/>
</dbReference>
<proteinExistence type="predicted"/>
<name>M5RW98_9BACT</name>
<dbReference type="EC" id="3.1.21.2" evidence="2"/>
<evidence type="ECO:0000259" key="1">
    <source>
        <dbReference type="Pfam" id="PF01261"/>
    </source>
</evidence>
<evidence type="ECO:0000313" key="3">
    <source>
        <dbReference type="Proteomes" id="UP000011991"/>
    </source>
</evidence>
<dbReference type="Pfam" id="PF01261">
    <property type="entry name" value="AP_endonuc_2"/>
    <property type="match status" value="1"/>
</dbReference>
<dbReference type="PANTHER" id="PTHR12110:SF52">
    <property type="entry name" value="XYLOSE ISOMERASE"/>
    <property type="match status" value="1"/>
</dbReference>
<organism evidence="2 3">
    <name type="scientific">Rhodopirellula maiorica SM1</name>
    <dbReference type="NCBI Taxonomy" id="1265738"/>
    <lineage>
        <taxon>Bacteria</taxon>
        <taxon>Pseudomonadati</taxon>
        <taxon>Planctomycetota</taxon>
        <taxon>Planctomycetia</taxon>
        <taxon>Pirellulales</taxon>
        <taxon>Pirellulaceae</taxon>
        <taxon>Novipirellula</taxon>
    </lineage>
</organism>
<dbReference type="EMBL" id="ANOG01000690">
    <property type="protein sequence ID" value="EMI18224.1"/>
    <property type="molecule type" value="Genomic_DNA"/>
</dbReference>
<gene>
    <name evidence="2" type="ORF">RMSM_04847</name>
</gene>
<reference evidence="2 3" key="1">
    <citation type="journal article" date="2013" name="Mar. Genomics">
        <title>Expression of sulfatases in Rhodopirellula baltica and the diversity of sulfatases in the genus Rhodopirellula.</title>
        <authorList>
            <person name="Wegner C.E."/>
            <person name="Richter-Heitmann T."/>
            <person name="Klindworth A."/>
            <person name="Klockow C."/>
            <person name="Richter M."/>
            <person name="Achstetter T."/>
            <person name="Glockner F.O."/>
            <person name="Harder J."/>
        </authorList>
    </citation>
    <scope>NUCLEOTIDE SEQUENCE [LARGE SCALE GENOMIC DNA]</scope>
    <source>
        <strain evidence="2 3">SM1</strain>
    </source>
</reference>
<keyword evidence="2" id="KW-0378">Hydrolase</keyword>
<dbReference type="PANTHER" id="PTHR12110">
    <property type="entry name" value="HYDROXYPYRUVATE ISOMERASE"/>
    <property type="match status" value="1"/>
</dbReference>
<dbReference type="GO" id="GO:0016853">
    <property type="term" value="F:isomerase activity"/>
    <property type="evidence" value="ECO:0007669"/>
    <property type="project" value="UniProtKB-KW"/>
</dbReference>
<dbReference type="GO" id="GO:0008833">
    <property type="term" value="F:deoxyribonuclease IV (phage-T4-induced) activity"/>
    <property type="evidence" value="ECO:0007669"/>
    <property type="project" value="UniProtKB-EC"/>
</dbReference>
<feature type="non-terminal residue" evidence="2">
    <location>
        <position position="153"/>
    </location>
</feature>
<dbReference type="SUPFAM" id="SSF51658">
    <property type="entry name" value="Xylose isomerase-like"/>
    <property type="match status" value="1"/>
</dbReference>
<protein>
    <submittedName>
        <fullName evidence="2">Xylose isomerase-type TIM barrel domain protein</fullName>
        <ecNumber evidence="2">3.1.21.2</ecNumber>
    </submittedName>
</protein>
<comment type="caution">
    <text evidence="2">The sequence shown here is derived from an EMBL/GenBank/DDBJ whole genome shotgun (WGS) entry which is preliminary data.</text>
</comment>
<dbReference type="OrthoDB" id="9782626at2"/>
<dbReference type="Proteomes" id="UP000011991">
    <property type="component" value="Unassembled WGS sequence"/>
</dbReference>
<feature type="domain" description="Xylose isomerase-like TIM barrel" evidence="1">
    <location>
        <begin position="49"/>
        <end position="151"/>
    </location>
</feature>
<sequence>MTPTQSQHAAPDRSRLAVHTMTTKPLSIAEAADAYSRRGIPGISVWVEALEGMTTANAKQIVDDAGLKVPALVRGGFFCASSGPERQKRVDHNRQLIRTAAELDAEMLVLVVGAEPGVPLDQQRGWVRDGIEQLLADAESANVKLAIEPLHPM</sequence>
<keyword evidence="2" id="KW-0413">Isomerase</keyword>
<dbReference type="InterPro" id="IPR050312">
    <property type="entry name" value="IolE/XylAMocC-like"/>
</dbReference>
<dbReference type="InterPro" id="IPR036237">
    <property type="entry name" value="Xyl_isomerase-like_sf"/>
</dbReference>
<dbReference type="AlphaFoldDB" id="M5RW98"/>
<evidence type="ECO:0000313" key="2">
    <source>
        <dbReference type="EMBL" id="EMI18224.1"/>
    </source>
</evidence>
<dbReference type="InterPro" id="IPR013022">
    <property type="entry name" value="Xyl_isomerase-like_TIM-brl"/>
</dbReference>